<evidence type="ECO:0000313" key="4">
    <source>
        <dbReference type="EMBL" id="GAT64006.1"/>
    </source>
</evidence>
<protein>
    <submittedName>
        <fullName evidence="4">Polysaccharide deacetylase</fullName>
    </submittedName>
</protein>
<proteinExistence type="predicted"/>
<comment type="caution">
    <text evidence="4">The sequence shown here is derived from an EMBL/GenBank/DDBJ whole genome shotgun (WGS) entry which is preliminary data.</text>
</comment>
<dbReference type="CDD" id="cd10918">
    <property type="entry name" value="CE4_NodB_like_5s_6s"/>
    <property type="match status" value="1"/>
</dbReference>
<evidence type="ECO:0000256" key="1">
    <source>
        <dbReference type="ARBA" id="ARBA00004613"/>
    </source>
</evidence>
<sequence>MYHDVYLETPHESGLQNAGSQKYKVRLCDFEKQVKAVVDHCRAKEIPLSRVMFTFDDGGSSFSKFIAPILDVHGLKGYFFVSTHYLDTDGFMTRDEVANLHHNGHIIGTHSHTHPANLSKCDEKTIEQEWEKSVTCLQEIIQDQVVYASLPGGYISESIIKQLSSCGIHKVFTSIPTTRQEAIAGMTFIGRYPVTCSMNERHVINIFLKHSYVRCLKSIKWHILTVVKSLLGDNYLRIRSEILSKM</sequence>
<dbReference type="GO" id="GO:0005576">
    <property type="term" value="C:extracellular region"/>
    <property type="evidence" value="ECO:0007669"/>
    <property type="project" value="UniProtKB-SubCell"/>
</dbReference>
<evidence type="ECO:0000256" key="2">
    <source>
        <dbReference type="ARBA" id="ARBA00022729"/>
    </source>
</evidence>
<dbReference type="InterPro" id="IPR011330">
    <property type="entry name" value="Glyco_hydro/deAcase_b/a-brl"/>
</dbReference>
<dbReference type="PROSITE" id="PS51677">
    <property type="entry name" value="NODB"/>
    <property type="match status" value="1"/>
</dbReference>
<dbReference type="Gene3D" id="3.20.20.370">
    <property type="entry name" value="Glycoside hydrolase/deacetylase"/>
    <property type="match status" value="1"/>
</dbReference>
<keyword evidence="5" id="KW-1185">Reference proteome</keyword>
<name>A0A171AMX4_9BACT</name>
<dbReference type="GO" id="GO:0016810">
    <property type="term" value="F:hydrolase activity, acting on carbon-nitrogen (but not peptide) bonds"/>
    <property type="evidence" value="ECO:0007669"/>
    <property type="project" value="InterPro"/>
</dbReference>
<accession>A0A171AMX4</accession>
<dbReference type="GO" id="GO:0005975">
    <property type="term" value="P:carbohydrate metabolic process"/>
    <property type="evidence" value="ECO:0007669"/>
    <property type="project" value="InterPro"/>
</dbReference>
<keyword evidence="2" id="KW-0732">Signal</keyword>
<dbReference type="SUPFAM" id="SSF88713">
    <property type="entry name" value="Glycoside hydrolase/deacetylase"/>
    <property type="match status" value="1"/>
</dbReference>
<evidence type="ECO:0000313" key="5">
    <source>
        <dbReference type="Proteomes" id="UP000076586"/>
    </source>
</evidence>
<dbReference type="Proteomes" id="UP000076586">
    <property type="component" value="Unassembled WGS sequence"/>
</dbReference>
<gene>
    <name evidence="4" type="ORF">PJIAN_4549</name>
</gene>
<reference evidence="5" key="2">
    <citation type="journal article" date="2017" name="Genome Announc.">
        <title>Draft genome sequence of Paludibacter jiangxiensis NM7(T), a propionate-producing fermentative bacterium.</title>
        <authorList>
            <person name="Qiu Y.-L."/>
            <person name="Tourlousse D.M."/>
            <person name="Matsuura N."/>
            <person name="Ohashi A."/>
            <person name="Sekiguchi Y."/>
        </authorList>
    </citation>
    <scope>NUCLEOTIDE SEQUENCE [LARGE SCALE GENOMIC DNA]</scope>
    <source>
        <strain evidence="5">NM7</strain>
    </source>
</reference>
<reference evidence="5" key="1">
    <citation type="submission" date="2016-04" db="EMBL/GenBank/DDBJ databases">
        <title>Draft genome sequence of Paludibacter jiangxiensis strain NM7.</title>
        <authorList>
            <person name="Qiu Y."/>
            <person name="Matsuura N."/>
            <person name="Ohashi A."/>
            <person name="Tourlousse M.D."/>
            <person name="Sekiguchi Y."/>
        </authorList>
    </citation>
    <scope>NUCLEOTIDE SEQUENCE [LARGE SCALE GENOMIC DNA]</scope>
    <source>
        <strain evidence="5">NM7</strain>
    </source>
</reference>
<dbReference type="EMBL" id="BDCR01000004">
    <property type="protein sequence ID" value="GAT64006.1"/>
    <property type="molecule type" value="Genomic_DNA"/>
</dbReference>
<dbReference type="InterPro" id="IPR002509">
    <property type="entry name" value="NODB_dom"/>
</dbReference>
<comment type="subcellular location">
    <subcellularLocation>
        <location evidence="1">Secreted</location>
    </subcellularLocation>
</comment>
<evidence type="ECO:0000259" key="3">
    <source>
        <dbReference type="PROSITE" id="PS51677"/>
    </source>
</evidence>
<feature type="domain" description="NodB homology" evidence="3">
    <location>
        <begin position="49"/>
        <end position="246"/>
    </location>
</feature>
<dbReference type="PANTHER" id="PTHR34216:SF3">
    <property type="entry name" value="POLY-BETA-1,6-N-ACETYL-D-GLUCOSAMINE N-DEACETYLASE"/>
    <property type="match status" value="1"/>
</dbReference>
<dbReference type="Pfam" id="PF01522">
    <property type="entry name" value="Polysacc_deac_1"/>
    <property type="match status" value="1"/>
</dbReference>
<dbReference type="InterPro" id="IPR051398">
    <property type="entry name" value="Polysacch_Deacetylase"/>
</dbReference>
<dbReference type="PANTHER" id="PTHR34216">
    <property type="match status" value="1"/>
</dbReference>
<organism evidence="4 5">
    <name type="scientific">Paludibacter jiangxiensis</name>
    <dbReference type="NCBI Taxonomy" id="681398"/>
    <lineage>
        <taxon>Bacteria</taxon>
        <taxon>Pseudomonadati</taxon>
        <taxon>Bacteroidota</taxon>
        <taxon>Bacteroidia</taxon>
        <taxon>Bacteroidales</taxon>
        <taxon>Paludibacteraceae</taxon>
        <taxon>Paludibacter</taxon>
    </lineage>
</organism>
<dbReference type="STRING" id="681398.PJIAN_4549"/>
<dbReference type="AlphaFoldDB" id="A0A171AMX4"/>